<organism evidence="3 4">
    <name type="scientific">Sinanodonta woodiana</name>
    <name type="common">Chinese pond mussel</name>
    <name type="synonym">Anodonta woodiana</name>
    <dbReference type="NCBI Taxonomy" id="1069815"/>
    <lineage>
        <taxon>Eukaryota</taxon>
        <taxon>Metazoa</taxon>
        <taxon>Spiralia</taxon>
        <taxon>Lophotrochozoa</taxon>
        <taxon>Mollusca</taxon>
        <taxon>Bivalvia</taxon>
        <taxon>Autobranchia</taxon>
        <taxon>Heteroconchia</taxon>
        <taxon>Palaeoheterodonta</taxon>
        <taxon>Unionida</taxon>
        <taxon>Unionoidea</taxon>
        <taxon>Unionidae</taxon>
        <taxon>Unioninae</taxon>
        <taxon>Sinanodonta</taxon>
    </lineage>
</organism>
<evidence type="ECO:0000256" key="1">
    <source>
        <dbReference type="PROSITE-ProRule" id="PRU00276"/>
    </source>
</evidence>
<proteinExistence type="predicted"/>
<protein>
    <recommendedName>
        <fullName evidence="2">Peptidase M12B domain-containing protein</fullName>
    </recommendedName>
</protein>
<evidence type="ECO:0000259" key="2">
    <source>
        <dbReference type="PROSITE" id="PS50215"/>
    </source>
</evidence>
<dbReference type="EMBL" id="JBJQND010000011">
    <property type="protein sequence ID" value="KAL3862038.1"/>
    <property type="molecule type" value="Genomic_DNA"/>
</dbReference>
<feature type="binding site" evidence="1">
    <location>
        <position position="183"/>
    </location>
    <ligand>
        <name>Zn(2+)</name>
        <dbReference type="ChEBI" id="CHEBI:29105"/>
        <note>catalytic</note>
    </ligand>
</feature>
<keyword evidence="1" id="KW-0862">Zinc</keyword>
<gene>
    <name evidence="3" type="ORF">ACJMK2_008035</name>
</gene>
<evidence type="ECO:0000313" key="4">
    <source>
        <dbReference type="Proteomes" id="UP001634394"/>
    </source>
</evidence>
<dbReference type="PANTHER" id="PTHR11905">
    <property type="entry name" value="ADAM A DISINTEGRIN AND METALLOPROTEASE DOMAIN"/>
    <property type="match status" value="1"/>
</dbReference>
<dbReference type="InterPro" id="IPR024079">
    <property type="entry name" value="MetalloPept_cat_dom_sf"/>
</dbReference>
<feature type="binding site" evidence="1">
    <location>
        <position position="189"/>
    </location>
    <ligand>
        <name>Zn(2+)</name>
        <dbReference type="ChEBI" id="CHEBI:29105"/>
        <note>catalytic</note>
    </ligand>
</feature>
<dbReference type="Pfam" id="PF13688">
    <property type="entry name" value="Reprolysin_5"/>
    <property type="match status" value="1"/>
</dbReference>
<dbReference type="InterPro" id="IPR001590">
    <property type="entry name" value="Peptidase_M12B"/>
</dbReference>
<dbReference type="PROSITE" id="PS50215">
    <property type="entry name" value="ADAM_MEPRO"/>
    <property type="match status" value="1"/>
</dbReference>
<dbReference type="Proteomes" id="UP001634394">
    <property type="component" value="Unassembled WGS sequence"/>
</dbReference>
<accession>A0ABD3VLW9</accession>
<keyword evidence="1" id="KW-0479">Metal-binding</keyword>
<dbReference type="AlphaFoldDB" id="A0ABD3VLW9"/>
<keyword evidence="4" id="KW-1185">Reference proteome</keyword>
<dbReference type="PANTHER" id="PTHR11905:SF159">
    <property type="entry name" value="ADAM METALLOPROTEASE"/>
    <property type="match status" value="1"/>
</dbReference>
<dbReference type="GO" id="GO:0046872">
    <property type="term" value="F:metal ion binding"/>
    <property type="evidence" value="ECO:0007669"/>
    <property type="project" value="UniProtKB-KW"/>
</dbReference>
<feature type="domain" description="Peptidase M12B" evidence="2">
    <location>
        <begin position="145"/>
        <end position="238"/>
    </location>
</feature>
<evidence type="ECO:0000313" key="3">
    <source>
        <dbReference type="EMBL" id="KAL3862038.1"/>
    </source>
</evidence>
<sequence>MAATCVKGFLALVKASLDSARRITKAEKNVQRYFSYIMNGVDQLYAGINDPNIEIHVKVRGFVICKLQEEFKHRFSQVQHVNGFTFVNGTTYLYDLLIMDLAGAFSQIPEFDQITLFTRIISIHNVLKDHYNKDIIIIIRIHMLNALSVSYTGRICEPGYRVEIVHMSDYYRTTSTAAHELGHSLGAVHDGDDTARGCKAEDGYIMAPVLHKFLPNKPYTSNPWIFSMCSVEAFKRTIVHKPDLKKKPVYTQPELDQWNKFMAKLPGQKYSPSKQCQLIIGPGSSSCEVCTKIYVSVCALRVQCYIAFLMC</sequence>
<comment type="caution">
    <text evidence="1">Lacks conserved residue(s) required for the propagation of feature annotation.</text>
</comment>
<name>A0ABD3VLW9_SINWO</name>
<feature type="binding site" evidence="1">
    <location>
        <position position="179"/>
    </location>
    <ligand>
        <name>Zn(2+)</name>
        <dbReference type="ChEBI" id="CHEBI:29105"/>
        <note>catalytic</note>
    </ligand>
</feature>
<dbReference type="Gene3D" id="3.40.390.10">
    <property type="entry name" value="Collagenase (Catalytic Domain)"/>
    <property type="match status" value="1"/>
</dbReference>
<dbReference type="SUPFAM" id="SSF55486">
    <property type="entry name" value="Metalloproteases ('zincins'), catalytic domain"/>
    <property type="match status" value="1"/>
</dbReference>
<feature type="active site" evidence="1">
    <location>
        <position position="180"/>
    </location>
</feature>
<comment type="caution">
    <text evidence="3">The sequence shown here is derived from an EMBL/GenBank/DDBJ whole genome shotgun (WGS) entry which is preliminary data.</text>
</comment>
<reference evidence="3 4" key="1">
    <citation type="submission" date="2024-11" db="EMBL/GenBank/DDBJ databases">
        <title>Chromosome-level genome assembly of the freshwater bivalve Anodonta woodiana.</title>
        <authorList>
            <person name="Chen X."/>
        </authorList>
    </citation>
    <scope>NUCLEOTIDE SEQUENCE [LARGE SCALE GENOMIC DNA]</scope>
    <source>
        <strain evidence="3">MN2024</strain>
        <tissue evidence="3">Gills</tissue>
    </source>
</reference>